<comment type="similarity">
    <text evidence="5">Belongs to the TAM41 family.</text>
</comment>
<organism evidence="20 21">
    <name type="scientific">Chloropicon primus</name>
    <dbReference type="NCBI Taxonomy" id="1764295"/>
    <lineage>
        <taxon>Eukaryota</taxon>
        <taxon>Viridiplantae</taxon>
        <taxon>Chlorophyta</taxon>
        <taxon>Chloropicophyceae</taxon>
        <taxon>Chloropicales</taxon>
        <taxon>Chloropicaceae</taxon>
        <taxon>Chloropicon</taxon>
    </lineage>
</organism>
<sequence>MSKGYQLMNLLHELPPVSHAVAYGSGVFKSFGSAAVSKSTKVVDYIIAVSNAEEWHAENLQANPAHYGWTSRFIGGKRTARIAERVGLGIHFNPFVNVGGQLCKYGVVSTETLLKDLDEWDHLYLAGRLQKPVKPLVTSDEVDTAVKRNIRAALCAALLLMPENFTKRELYHRICSLSYDGDIRLVFAAEDRSKVDNIVSGSEKELDVLYLGELAGQCGAKAGLSGPGEDGAWSQSEHSPSSSRSDLLACIPQSILNEVSSKLGLGDLNFDCPNSRGSSAAALAREGRYPEALKDVIAARVRQASIRQAKYGVLSTDLSKSVSYLGQKLHKAFLTRK</sequence>
<dbReference type="EMBL" id="HBHL01009675">
    <property type="protein sequence ID" value="CAD9717607.1"/>
    <property type="molecule type" value="Transcribed_RNA"/>
</dbReference>
<proteinExistence type="inferred from homology"/>
<dbReference type="Pfam" id="PF09139">
    <property type="entry name" value="Tam41_Mmp37"/>
    <property type="match status" value="1"/>
</dbReference>
<dbReference type="OrthoDB" id="341477at2759"/>
<comment type="pathway">
    <text evidence="4">Lipid metabolism.</text>
</comment>
<evidence type="ECO:0000256" key="2">
    <source>
        <dbReference type="ARBA" id="ARBA00004443"/>
    </source>
</evidence>
<evidence type="ECO:0000256" key="3">
    <source>
        <dbReference type="ARBA" id="ARBA00005119"/>
    </source>
</evidence>
<reference evidence="19" key="2">
    <citation type="submission" date="2021-01" db="EMBL/GenBank/DDBJ databases">
        <authorList>
            <person name="Corre E."/>
            <person name="Pelletier E."/>
            <person name="Niang G."/>
            <person name="Scheremetjew M."/>
            <person name="Finn R."/>
            <person name="Kale V."/>
            <person name="Holt S."/>
            <person name="Cochrane G."/>
            <person name="Meng A."/>
            <person name="Brown T."/>
            <person name="Cohen L."/>
        </authorList>
    </citation>
    <scope>NUCLEOTIDE SEQUENCE</scope>
    <source>
        <strain evidence="19">CCMP1205</strain>
    </source>
</reference>
<keyword evidence="10" id="KW-0548">Nucleotidyltransferase</keyword>
<keyword evidence="17" id="KW-1208">Phospholipid metabolism</keyword>
<evidence type="ECO:0000256" key="5">
    <source>
        <dbReference type="ARBA" id="ARBA00005458"/>
    </source>
</evidence>
<keyword evidence="12" id="KW-0460">Magnesium</keyword>
<evidence type="ECO:0000256" key="13">
    <source>
        <dbReference type="ARBA" id="ARBA00023098"/>
    </source>
</evidence>
<dbReference type="PANTHER" id="PTHR13619:SF0">
    <property type="entry name" value="PHOSPHATIDATE CYTIDYLYLTRANSFERASE, MITOCHONDRIAL"/>
    <property type="match status" value="1"/>
</dbReference>
<dbReference type="GO" id="GO:0004605">
    <property type="term" value="F:phosphatidate cytidylyltransferase activity"/>
    <property type="evidence" value="ECO:0007669"/>
    <property type="project" value="UniProtKB-EC"/>
</dbReference>
<evidence type="ECO:0000313" key="21">
    <source>
        <dbReference type="Proteomes" id="UP000316726"/>
    </source>
</evidence>
<comment type="pathway">
    <text evidence="3">Phospholipid metabolism; CDP-diacylglycerol biosynthesis; CDP-diacylglycerol from sn-glycerol 3-phosphate: step 3/3.</text>
</comment>
<evidence type="ECO:0000313" key="19">
    <source>
        <dbReference type="EMBL" id="CAD9717607.1"/>
    </source>
</evidence>
<evidence type="ECO:0000256" key="15">
    <source>
        <dbReference type="ARBA" id="ARBA00023136"/>
    </source>
</evidence>
<dbReference type="AlphaFoldDB" id="A0A5B8MG09"/>
<dbReference type="GO" id="GO:0016024">
    <property type="term" value="P:CDP-diacylglycerol biosynthetic process"/>
    <property type="evidence" value="ECO:0007669"/>
    <property type="project" value="UniProtKB-UniPathway"/>
</dbReference>
<dbReference type="GO" id="GO:0005743">
    <property type="term" value="C:mitochondrial inner membrane"/>
    <property type="evidence" value="ECO:0007669"/>
    <property type="project" value="UniProtKB-SubCell"/>
</dbReference>
<evidence type="ECO:0000256" key="4">
    <source>
        <dbReference type="ARBA" id="ARBA00005189"/>
    </source>
</evidence>
<keyword evidence="14" id="KW-0496">Mitochondrion</keyword>
<keyword evidence="16" id="KW-0594">Phospholipid biosynthesis</keyword>
<evidence type="ECO:0000256" key="14">
    <source>
        <dbReference type="ARBA" id="ARBA00023128"/>
    </source>
</evidence>
<keyword evidence="15" id="KW-0472">Membrane</keyword>
<dbReference type="STRING" id="1764295.A0A5B8MG09"/>
<evidence type="ECO:0000256" key="9">
    <source>
        <dbReference type="ARBA" id="ARBA00022679"/>
    </source>
</evidence>
<accession>A0A5B8MG09</accession>
<evidence type="ECO:0000256" key="12">
    <source>
        <dbReference type="ARBA" id="ARBA00022842"/>
    </source>
</evidence>
<keyword evidence="21" id="KW-1185">Reference proteome</keyword>
<evidence type="ECO:0000256" key="16">
    <source>
        <dbReference type="ARBA" id="ARBA00023209"/>
    </source>
</evidence>
<evidence type="ECO:0000256" key="10">
    <source>
        <dbReference type="ARBA" id="ARBA00022695"/>
    </source>
</evidence>
<protein>
    <recommendedName>
        <fullName evidence="7">Phosphatidate cytidylyltransferase, mitochondrial</fullName>
        <ecNumber evidence="6">2.7.7.41</ecNumber>
    </recommendedName>
    <alternativeName>
        <fullName evidence="18">CDP-diacylglycerol synthase</fullName>
    </alternativeName>
</protein>
<dbReference type="UniPathway" id="UPA00557">
    <property type="reaction ID" value="UER00614"/>
</dbReference>
<dbReference type="EMBL" id="CP031035">
    <property type="protein sequence ID" value="QDZ19134.1"/>
    <property type="molecule type" value="Genomic_DNA"/>
</dbReference>
<keyword evidence="8" id="KW-0444">Lipid biosynthesis</keyword>
<keyword evidence="11" id="KW-0999">Mitochondrion inner membrane</keyword>
<evidence type="ECO:0000256" key="17">
    <source>
        <dbReference type="ARBA" id="ARBA00023264"/>
    </source>
</evidence>
<evidence type="ECO:0000256" key="8">
    <source>
        <dbReference type="ARBA" id="ARBA00022516"/>
    </source>
</evidence>
<evidence type="ECO:0000256" key="11">
    <source>
        <dbReference type="ARBA" id="ARBA00022792"/>
    </source>
</evidence>
<evidence type="ECO:0000256" key="7">
    <source>
        <dbReference type="ARBA" id="ARBA00018337"/>
    </source>
</evidence>
<keyword evidence="13" id="KW-0443">Lipid metabolism</keyword>
<dbReference type="EC" id="2.7.7.41" evidence="6"/>
<dbReference type="Proteomes" id="UP000316726">
    <property type="component" value="Chromosome 2"/>
</dbReference>
<dbReference type="InterPro" id="IPR015222">
    <property type="entry name" value="Tam41"/>
</dbReference>
<comment type="subcellular location">
    <subcellularLocation>
        <location evidence="2">Mitochondrion inner membrane</location>
        <topology evidence="2">Peripheral membrane protein</topology>
        <orientation evidence="2">Matrix side</orientation>
    </subcellularLocation>
</comment>
<dbReference type="GO" id="GO:0032049">
    <property type="term" value="P:cardiolipin biosynthetic process"/>
    <property type="evidence" value="ECO:0007669"/>
    <property type="project" value="InterPro"/>
</dbReference>
<evidence type="ECO:0000256" key="18">
    <source>
        <dbReference type="ARBA" id="ARBA00029893"/>
    </source>
</evidence>
<dbReference type="PIRSF" id="PIRSF028840">
    <property type="entry name" value="Mmp37"/>
    <property type="match status" value="1"/>
</dbReference>
<dbReference type="PANTHER" id="PTHR13619">
    <property type="entry name" value="PHOSPHATIDATE CYTIDYLYLTRANSFERASE, MITOCHONDRIAL"/>
    <property type="match status" value="1"/>
</dbReference>
<name>A0A5B8MG09_9CHLO</name>
<reference evidence="20 21" key="1">
    <citation type="submission" date="2018-07" db="EMBL/GenBank/DDBJ databases">
        <title>The complete nuclear genome of the prasinophyte Chloropicon primus (CCMP1205).</title>
        <authorList>
            <person name="Pombert J.-F."/>
            <person name="Otis C."/>
            <person name="Turmel M."/>
            <person name="Lemieux C."/>
        </authorList>
    </citation>
    <scope>NUCLEOTIDE SEQUENCE [LARGE SCALE GENOMIC DNA]</scope>
    <source>
        <strain evidence="20 21">CCMP1205</strain>
    </source>
</reference>
<evidence type="ECO:0000256" key="6">
    <source>
        <dbReference type="ARBA" id="ARBA00012487"/>
    </source>
</evidence>
<evidence type="ECO:0000256" key="1">
    <source>
        <dbReference type="ARBA" id="ARBA00001946"/>
    </source>
</evidence>
<evidence type="ECO:0000313" key="20">
    <source>
        <dbReference type="EMBL" id="QDZ19134.1"/>
    </source>
</evidence>
<keyword evidence="9" id="KW-0808">Transferase</keyword>
<comment type="cofactor">
    <cofactor evidence="1">
        <name>Mg(2+)</name>
        <dbReference type="ChEBI" id="CHEBI:18420"/>
    </cofactor>
</comment>
<gene>
    <name evidence="20" type="ORF">A3770_02p16520</name>
    <name evidence="19" type="ORF">CPRI1469_LOCUS6468</name>
</gene>